<gene>
    <name evidence="1" type="ORF">LCGC14_0552470</name>
</gene>
<dbReference type="AlphaFoldDB" id="A0A0F9RUL5"/>
<dbReference type="EMBL" id="LAZR01000763">
    <property type="protein sequence ID" value="KKN58434.1"/>
    <property type="molecule type" value="Genomic_DNA"/>
</dbReference>
<protein>
    <submittedName>
        <fullName evidence="1">Uncharacterized protein</fullName>
    </submittedName>
</protein>
<sequence length="114" mass="13593">MTTAYRSVLHMRKQGWWANTVEGKRGGQWRYDHFGVADLEAFRPGHGILWIQSYDYYARKVHDHLNAEHPIIKDWLASGGQFCHHVWHRPRKKIPKWTLETRWIGAPQKPEEVH</sequence>
<reference evidence="1" key="1">
    <citation type="journal article" date="2015" name="Nature">
        <title>Complex archaea that bridge the gap between prokaryotes and eukaryotes.</title>
        <authorList>
            <person name="Spang A."/>
            <person name="Saw J.H."/>
            <person name="Jorgensen S.L."/>
            <person name="Zaremba-Niedzwiedzka K."/>
            <person name="Martijn J."/>
            <person name="Lind A.E."/>
            <person name="van Eijk R."/>
            <person name="Schleper C."/>
            <person name="Guy L."/>
            <person name="Ettema T.J."/>
        </authorList>
    </citation>
    <scope>NUCLEOTIDE SEQUENCE</scope>
</reference>
<proteinExistence type="predicted"/>
<comment type="caution">
    <text evidence="1">The sequence shown here is derived from an EMBL/GenBank/DDBJ whole genome shotgun (WGS) entry which is preliminary data.</text>
</comment>
<accession>A0A0F9RUL5</accession>
<name>A0A0F9RUL5_9ZZZZ</name>
<evidence type="ECO:0000313" key="1">
    <source>
        <dbReference type="EMBL" id="KKN58434.1"/>
    </source>
</evidence>
<organism evidence="1">
    <name type="scientific">marine sediment metagenome</name>
    <dbReference type="NCBI Taxonomy" id="412755"/>
    <lineage>
        <taxon>unclassified sequences</taxon>
        <taxon>metagenomes</taxon>
        <taxon>ecological metagenomes</taxon>
    </lineage>
</organism>